<evidence type="ECO:0000259" key="2">
    <source>
        <dbReference type="PROSITE" id="PS51192"/>
    </source>
</evidence>
<dbReference type="InterPro" id="IPR050742">
    <property type="entry name" value="Helicase_Restrict-Modif_Enz"/>
</dbReference>
<dbReference type="OrthoDB" id="16911at2759"/>
<dbReference type="PROSITE" id="PS51194">
    <property type="entry name" value="HELICASE_CTER"/>
    <property type="match status" value="1"/>
</dbReference>
<name>M3B529_SPHMS</name>
<proteinExistence type="predicted"/>
<feature type="domain" description="Helicase C-terminal" evidence="3">
    <location>
        <begin position="287"/>
        <end position="434"/>
    </location>
</feature>
<dbReference type="HOGENOM" id="CLU_014765_0_0_1"/>
<reference evidence="4 5" key="1">
    <citation type="journal article" date="2012" name="PLoS Pathog.">
        <title>Diverse lifestyles and strategies of plant pathogenesis encoded in the genomes of eighteen Dothideomycetes fungi.</title>
        <authorList>
            <person name="Ohm R.A."/>
            <person name="Feau N."/>
            <person name="Henrissat B."/>
            <person name="Schoch C.L."/>
            <person name="Horwitz B.A."/>
            <person name="Barry K.W."/>
            <person name="Condon B.J."/>
            <person name="Copeland A.C."/>
            <person name="Dhillon B."/>
            <person name="Glaser F."/>
            <person name="Hesse C.N."/>
            <person name="Kosti I."/>
            <person name="LaButti K."/>
            <person name="Lindquist E.A."/>
            <person name="Lucas S."/>
            <person name="Salamov A.A."/>
            <person name="Bradshaw R.E."/>
            <person name="Ciuffetti L."/>
            <person name="Hamelin R.C."/>
            <person name="Kema G.H.J."/>
            <person name="Lawrence C."/>
            <person name="Scott J.A."/>
            <person name="Spatafora J.W."/>
            <person name="Turgeon B.G."/>
            <person name="de Wit P.J.G.M."/>
            <person name="Zhong S."/>
            <person name="Goodwin S.B."/>
            <person name="Grigoriev I.V."/>
        </authorList>
    </citation>
    <scope>NUCLEOTIDE SEQUENCE [LARGE SCALE GENOMIC DNA]</scope>
    <source>
        <strain evidence="4 5">SO2202</strain>
    </source>
</reference>
<organism evidence="4 5">
    <name type="scientific">Sphaerulina musiva (strain SO2202)</name>
    <name type="common">Poplar stem canker fungus</name>
    <name type="synonym">Septoria musiva</name>
    <dbReference type="NCBI Taxonomy" id="692275"/>
    <lineage>
        <taxon>Eukaryota</taxon>
        <taxon>Fungi</taxon>
        <taxon>Dikarya</taxon>
        <taxon>Ascomycota</taxon>
        <taxon>Pezizomycotina</taxon>
        <taxon>Dothideomycetes</taxon>
        <taxon>Dothideomycetidae</taxon>
        <taxon>Mycosphaerellales</taxon>
        <taxon>Mycosphaerellaceae</taxon>
        <taxon>Sphaerulina</taxon>
    </lineage>
</organism>
<evidence type="ECO:0000313" key="5">
    <source>
        <dbReference type="Proteomes" id="UP000016931"/>
    </source>
</evidence>
<dbReference type="SMART" id="SM00487">
    <property type="entry name" value="DEXDc"/>
    <property type="match status" value="1"/>
</dbReference>
<keyword evidence="1" id="KW-0067">ATP-binding</keyword>
<dbReference type="InterPro" id="IPR006935">
    <property type="entry name" value="Helicase/UvrB_N"/>
</dbReference>
<sequence>MRGPTWLLRHVEPPKLLSRSQRSFGVPWQNPRSLSWTRPIATSPTSHQNEDKKVSLRPYQENAIQSVLGYLAKGGKRAGLSLATGSGKTVIFSHLISRVPPPTQDATQTLILAHRQELVEQAARHCRALYPDQTVEIEMAARHATGLAHITVASVQSLTRGDRLSRYDPQRFKMLLVDEAHHSAAAGYLDILNHFGLLNAPHVGPACLVGVSATFSRHDGMRLGKAFDDIVYHQDYMDMIQDEWLSPLILTTVQSGVKLDNVKQSADDFHIGALSKAVNNDKTNAVTVGAWMAKAQGRKSTLVFCVDLSHVASLTAMFRAHGVDARFVTSDTTKKVRSERLEAFKNGEYPVLVNCGIYTEGTDIPNIDCVLLARPTQSRNLLVQMIGRGLRKHPGKVNCHVIDMVASLETGIVTSPTLYGLDPDELVQEADGRDLQILKDKRQREQEREAQVLGTLSPSGQVPELSGEITFTDYDSVNDLIDDAAGERHIRQISRYAWVQIDESKYILSTQDGSFLRIQRDEEHPEQFIVTYTRKIQTSDAKNKKVLARPKPIAKAITFEDAVHAADTFASTTFPSVFVSTSAAWRRSNATNAQIDFLNTSRGADEKLAYGSLSKGRAGDMITKLRHGARGAFKRYAAKSRAAQRKAKKTEQWRSKLEKSRVQVGRVV</sequence>
<dbReference type="Gene3D" id="3.40.50.300">
    <property type="entry name" value="P-loop containing nucleotide triphosphate hydrolases"/>
    <property type="match status" value="2"/>
</dbReference>
<dbReference type="InterPro" id="IPR014001">
    <property type="entry name" value="Helicase_ATP-bd"/>
</dbReference>
<dbReference type="RefSeq" id="XP_016763003.1">
    <property type="nucleotide sequence ID" value="XM_016907532.1"/>
</dbReference>
<dbReference type="OMA" id="HVIDMVA"/>
<dbReference type="CDD" id="cd18799">
    <property type="entry name" value="SF2_C_EcoAI-like"/>
    <property type="match status" value="1"/>
</dbReference>
<dbReference type="SMART" id="SM00490">
    <property type="entry name" value="HELICc"/>
    <property type="match status" value="1"/>
</dbReference>
<dbReference type="GO" id="GO:0036121">
    <property type="term" value="F:double-stranded DNA helicase activity"/>
    <property type="evidence" value="ECO:0007669"/>
    <property type="project" value="TreeGrafter"/>
</dbReference>
<dbReference type="GO" id="GO:0005524">
    <property type="term" value="F:ATP binding"/>
    <property type="evidence" value="ECO:0007669"/>
    <property type="project" value="InterPro"/>
</dbReference>
<dbReference type="GO" id="GO:0070125">
    <property type="term" value="P:mitochondrial translational elongation"/>
    <property type="evidence" value="ECO:0007669"/>
    <property type="project" value="TreeGrafter"/>
</dbReference>
<gene>
    <name evidence="4" type="ORF">SEPMUDRAFT_153837</name>
</gene>
<dbReference type="GO" id="GO:0000403">
    <property type="term" value="F:Y-form DNA binding"/>
    <property type="evidence" value="ECO:0007669"/>
    <property type="project" value="TreeGrafter"/>
</dbReference>
<protein>
    <submittedName>
        <fullName evidence="4">p-loop containing nucleoside triphosphate hydrolase protein</fullName>
    </submittedName>
</protein>
<dbReference type="GO" id="GO:0061749">
    <property type="term" value="F:forked DNA-dependent helicase activity"/>
    <property type="evidence" value="ECO:0007669"/>
    <property type="project" value="TreeGrafter"/>
</dbReference>
<dbReference type="Pfam" id="PF00271">
    <property type="entry name" value="Helicase_C"/>
    <property type="match status" value="1"/>
</dbReference>
<keyword evidence="4" id="KW-0378">Hydrolase</keyword>
<dbReference type="PROSITE" id="PS51192">
    <property type="entry name" value="HELICASE_ATP_BIND_1"/>
    <property type="match status" value="1"/>
</dbReference>
<dbReference type="PANTHER" id="PTHR47396:SF1">
    <property type="entry name" value="ATP-DEPENDENT HELICASE IRC3-RELATED"/>
    <property type="match status" value="1"/>
</dbReference>
<dbReference type="InterPro" id="IPR027417">
    <property type="entry name" value="P-loop_NTPase"/>
</dbReference>
<dbReference type="GeneID" id="27904669"/>
<keyword evidence="5" id="KW-1185">Reference proteome</keyword>
<keyword evidence="1" id="KW-0547">Nucleotide-binding</keyword>
<evidence type="ECO:0000313" key="4">
    <source>
        <dbReference type="EMBL" id="EMF14882.1"/>
    </source>
</evidence>
<dbReference type="GO" id="GO:0016787">
    <property type="term" value="F:hydrolase activity"/>
    <property type="evidence" value="ECO:0007669"/>
    <property type="project" value="UniProtKB-KW"/>
</dbReference>
<dbReference type="EMBL" id="KB456261">
    <property type="protein sequence ID" value="EMF14882.1"/>
    <property type="molecule type" value="Genomic_DNA"/>
</dbReference>
<evidence type="ECO:0000256" key="1">
    <source>
        <dbReference type="ARBA" id="ARBA00022806"/>
    </source>
</evidence>
<dbReference type="GO" id="GO:0005759">
    <property type="term" value="C:mitochondrial matrix"/>
    <property type="evidence" value="ECO:0007669"/>
    <property type="project" value="TreeGrafter"/>
</dbReference>
<evidence type="ECO:0000259" key="3">
    <source>
        <dbReference type="PROSITE" id="PS51194"/>
    </source>
</evidence>
<dbReference type="Pfam" id="PF04851">
    <property type="entry name" value="ResIII"/>
    <property type="match status" value="1"/>
</dbReference>
<dbReference type="Proteomes" id="UP000016931">
    <property type="component" value="Unassembled WGS sequence"/>
</dbReference>
<keyword evidence="1" id="KW-0347">Helicase</keyword>
<feature type="domain" description="Helicase ATP-binding" evidence="2">
    <location>
        <begin position="69"/>
        <end position="233"/>
    </location>
</feature>
<dbReference type="eggNOG" id="ENOG502QT4U">
    <property type="taxonomic scope" value="Eukaryota"/>
</dbReference>
<dbReference type="AlphaFoldDB" id="M3B529"/>
<dbReference type="InterPro" id="IPR001650">
    <property type="entry name" value="Helicase_C-like"/>
</dbReference>
<dbReference type="SUPFAM" id="SSF52540">
    <property type="entry name" value="P-loop containing nucleoside triphosphate hydrolases"/>
    <property type="match status" value="1"/>
</dbReference>
<dbReference type="STRING" id="692275.M3B529"/>
<accession>M3B529</accession>
<dbReference type="PANTHER" id="PTHR47396">
    <property type="entry name" value="TYPE I RESTRICTION ENZYME ECOKI R PROTEIN"/>
    <property type="match status" value="1"/>
</dbReference>
<dbReference type="GO" id="GO:0032042">
    <property type="term" value="P:mitochondrial DNA metabolic process"/>
    <property type="evidence" value="ECO:0007669"/>
    <property type="project" value="TreeGrafter"/>
</dbReference>